<gene>
    <name evidence="1" type="ORF">M569_03869</name>
</gene>
<dbReference type="AlphaFoldDB" id="S8D0R3"/>
<accession>S8D0R3</accession>
<proteinExistence type="predicted"/>
<evidence type="ECO:0000313" key="1">
    <source>
        <dbReference type="EMBL" id="EPS70896.1"/>
    </source>
</evidence>
<keyword evidence="2" id="KW-1185">Reference proteome</keyword>
<dbReference type="EMBL" id="AUSU01001488">
    <property type="protein sequence ID" value="EPS70896.1"/>
    <property type="molecule type" value="Genomic_DNA"/>
</dbReference>
<protein>
    <submittedName>
        <fullName evidence="1">Uncharacterized protein</fullName>
    </submittedName>
</protein>
<reference evidence="1 2" key="1">
    <citation type="journal article" date="2013" name="BMC Genomics">
        <title>The miniature genome of a carnivorous plant Genlisea aurea contains a low number of genes and short non-coding sequences.</title>
        <authorList>
            <person name="Leushkin E.V."/>
            <person name="Sutormin R.A."/>
            <person name="Nabieva E.R."/>
            <person name="Penin A.A."/>
            <person name="Kondrashov A.S."/>
            <person name="Logacheva M.D."/>
        </authorList>
    </citation>
    <scope>NUCLEOTIDE SEQUENCE [LARGE SCALE GENOMIC DNA]</scope>
</reference>
<comment type="caution">
    <text evidence="1">The sequence shown here is derived from an EMBL/GenBank/DDBJ whole genome shotgun (WGS) entry which is preliminary data.</text>
</comment>
<sequence length="101" mass="10825">MAWRGSFSRSFVSNARAAGFRSPSSSSAARFRHSPLMSSARRRLSFSNPRFFDIAGLGTLGELGGAFSLMPPCVSGRMSSYSAVNLRAFCELCHGSLVVAL</sequence>
<dbReference type="Proteomes" id="UP000015453">
    <property type="component" value="Unassembled WGS sequence"/>
</dbReference>
<organism evidence="1 2">
    <name type="scientific">Genlisea aurea</name>
    <dbReference type="NCBI Taxonomy" id="192259"/>
    <lineage>
        <taxon>Eukaryota</taxon>
        <taxon>Viridiplantae</taxon>
        <taxon>Streptophyta</taxon>
        <taxon>Embryophyta</taxon>
        <taxon>Tracheophyta</taxon>
        <taxon>Spermatophyta</taxon>
        <taxon>Magnoliopsida</taxon>
        <taxon>eudicotyledons</taxon>
        <taxon>Gunneridae</taxon>
        <taxon>Pentapetalae</taxon>
        <taxon>asterids</taxon>
        <taxon>lamiids</taxon>
        <taxon>Lamiales</taxon>
        <taxon>Lentibulariaceae</taxon>
        <taxon>Genlisea</taxon>
    </lineage>
</organism>
<evidence type="ECO:0000313" key="2">
    <source>
        <dbReference type="Proteomes" id="UP000015453"/>
    </source>
</evidence>
<name>S8D0R3_9LAMI</name>